<sequence>MLTTRLPGQTGSATSPLILRLGRATRLGMRGSAKSVLALCRKEIKELRGRGLVSESSSISTGIAARYASAVFALAKDGGALDALERDIETLEGALKNSDDFRALIHSPIYSREEQGRAIAALAAKMGLSDTVANTLKLMSSKRRLFVLPNLMAVLRDLISDEKGEVTADVKTARALSEAQTTKLAETLKASVGKDVKMNVTVDESLIGGLIVRVGSKMIDTSVASKLAALQNTMKEVG</sequence>
<dbReference type="PRINTS" id="PR00125">
    <property type="entry name" value="ATPASEDELTA"/>
</dbReference>
<evidence type="ECO:0000256" key="6">
    <source>
        <dbReference type="ARBA" id="ARBA00023196"/>
    </source>
</evidence>
<keyword evidence="10" id="KW-1185">Reference proteome</keyword>
<evidence type="ECO:0000256" key="5">
    <source>
        <dbReference type="ARBA" id="ARBA00023136"/>
    </source>
</evidence>
<dbReference type="Proteomes" id="UP000201838">
    <property type="component" value="Unassembled WGS sequence"/>
</dbReference>
<evidence type="ECO:0000256" key="7">
    <source>
        <dbReference type="ARBA" id="ARBA00023310"/>
    </source>
</evidence>
<name>A0A238IZ50_9RHOB</name>
<protein>
    <recommendedName>
        <fullName evidence="8">ATP synthase subunit delta</fullName>
    </recommendedName>
    <alternativeName>
        <fullName evidence="8">ATP synthase F(1) sector subunit delta</fullName>
    </alternativeName>
    <alternativeName>
        <fullName evidence="8">F-type ATPase subunit delta</fullName>
        <shortName evidence="8">F-ATPase subunit delta</shortName>
    </alternativeName>
</protein>
<evidence type="ECO:0000256" key="2">
    <source>
        <dbReference type="ARBA" id="ARBA00022448"/>
    </source>
</evidence>
<keyword evidence="4 8" id="KW-0406">Ion transport</keyword>
<evidence type="ECO:0000256" key="3">
    <source>
        <dbReference type="ARBA" id="ARBA00022781"/>
    </source>
</evidence>
<keyword evidence="2 8" id="KW-0813">Transport</keyword>
<dbReference type="GO" id="GO:0045259">
    <property type="term" value="C:proton-transporting ATP synthase complex"/>
    <property type="evidence" value="ECO:0007669"/>
    <property type="project" value="UniProtKB-KW"/>
</dbReference>
<dbReference type="SUPFAM" id="SSF47928">
    <property type="entry name" value="N-terminal domain of the delta subunit of the F1F0-ATP synthase"/>
    <property type="match status" value="1"/>
</dbReference>
<keyword evidence="6 8" id="KW-0139">CF(1)</keyword>
<reference evidence="9 10" key="1">
    <citation type="submission" date="2017-05" db="EMBL/GenBank/DDBJ databases">
        <authorList>
            <person name="Song R."/>
            <person name="Chenine A.L."/>
            <person name="Ruprecht R.M."/>
        </authorList>
    </citation>
    <scope>NUCLEOTIDE SEQUENCE [LARGE SCALE GENOMIC DNA]</scope>
    <source>
        <strain evidence="9 10">CECT 8489</strain>
    </source>
</reference>
<keyword evidence="8" id="KW-1003">Cell membrane</keyword>
<comment type="function">
    <text evidence="8">F(1)F(0) ATP synthase produces ATP from ADP in the presence of a proton or sodium gradient. F-type ATPases consist of two structural domains, F(1) containing the extramembraneous catalytic core and F(0) containing the membrane proton channel, linked together by a central stalk and a peripheral stalk. During catalysis, ATP synthesis in the catalytic domain of F(1) is coupled via a rotary mechanism of the central stalk subunits to proton translocation.</text>
</comment>
<dbReference type="NCBIfam" id="NF004406">
    <property type="entry name" value="PRK05758.3-2"/>
    <property type="match status" value="1"/>
</dbReference>
<dbReference type="NCBIfam" id="NF004402">
    <property type="entry name" value="PRK05758.2-2"/>
    <property type="match status" value="1"/>
</dbReference>
<dbReference type="InterPro" id="IPR000711">
    <property type="entry name" value="ATPase_OSCP/dsu"/>
</dbReference>
<keyword evidence="3 8" id="KW-0375">Hydrogen ion transport</keyword>
<evidence type="ECO:0000313" key="9">
    <source>
        <dbReference type="EMBL" id="SMX22944.1"/>
    </source>
</evidence>
<comment type="subcellular location">
    <subcellularLocation>
        <location evidence="8">Cell membrane</location>
        <topology evidence="8">Peripheral membrane protein</topology>
    </subcellularLocation>
    <subcellularLocation>
        <location evidence="1">Membrane</location>
    </subcellularLocation>
</comment>
<dbReference type="GO" id="GO:0046933">
    <property type="term" value="F:proton-transporting ATP synthase activity, rotational mechanism"/>
    <property type="evidence" value="ECO:0007669"/>
    <property type="project" value="UniProtKB-UniRule"/>
</dbReference>
<evidence type="ECO:0000313" key="10">
    <source>
        <dbReference type="Proteomes" id="UP000201838"/>
    </source>
</evidence>
<organism evidence="9 10">
    <name type="scientific">Boseongicola aestuarii</name>
    <dbReference type="NCBI Taxonomy" id="1470561"/>
    <lineage>
        <taxon>Bacteria</taxon>
        <taxon>Pseudomonadati</taxon>
        <taxon>Pseudomonadota</taxon>
        <taxon>Alphaproteobacteria</taxon>
        <taxon>Rhodobacterales</taxon>
        <taxon>Paracoccaceae</taxon>
        <taxon>Boseongicola</taxon>
    </lineage>
</organism>
<dbReference type="InterPro" id="IPR026015">
    <property type="entry name" value="ATP_synth_OSCP/delta_N_sf"/>
</dbReference>
<comment type="similarity">
    <text evidence="8">Belongs to the ATPase delta chain family.</text>
</comment>
<keyword evidence="5 8" id="KW-0472">Membrane</keyword>
<dbReference type="GO" id="GO:0005886">
    <property type="term" value="C:plasma membrane"/>
    <property type="evidence" value="ECO:0007669"/>
    <property type="project" value="UniProtKB-SubCell"/>
</dbReference>
<dbReference type="HAMAP" id="MF_01416">
    <property type="entry name" value="ATP_synth_delta_bact"/>
    <property type="match status" value="1"/>
</dbReference>
<dbReference type="EMBL" id="FXXQ01000002">
    <property type="protein sequence ID" value="SMX22944.1"/>
    <property type="molecule type" value="Genomic_DNA"/>
</dbReference>
<dbReference type="Pfam" id="PF00213">
    <property type="entry name" value="OSCP"/>
    <property type="match status" value="1"/>
</dbReference>
<accession>A0A238IZ50</accession>
<dbReference type="InterPro" id="IPR020781">
    <property type="entry name" value="ATPase_OSCP/d_CS"/>
</dbReference>
<dbReference type="PANTHER" id="PTHR11910">
    <property type="entry name" value="ATP SYNTHASE DELTA CHAIN"/>
    <property type="match status" value="1"/>
</dbReference>
<evidence type="ECO:0000256" key="4">
    <source>
        <dbReference type="ARBA" id="ARBA00023065"/>
    </source>
</evidence>
<dbReference type="Gene3D" id="1.10.520.20">
    <property type="entry name" value="N-terminal domain of the delta subunit of the F1F0-ATP synthase"/>
    <property type="match status" value="1"/>
</dbReference>
<keyword evidence="7 8" id="KW-0066">ATP synthesis</keyword>
<dbReference type="AlphaFoldDB" id="A0A238IZ50"/>
<comment type="function">
    <text evidence="8">This protein is part of the stalk that links CF(0) to CF(1). It either transmits conformational changes from CF(0) to CF(1) or is implicated in proton conduction.</text>
</comment>
<proteinExistence type="inferred from homology"/>
<evidence type="ECO:0000256" key="1">
    <source>
        <dbReference type="ARBA" id="ARBA00004370"/>
    </source>
</evidence>
<dbReference type="PROSITE" id="PS00389">
    <property type="entry name" value="ATPASE_DELTA"/>
    <property type="match status" value="1"/>
</dbReference>
<gene>
    <name evidence="8 9" type="primary">atpH</name>
    <name evidence="9" type="ORF">BOA8489_01043</name>
</gene>
<evidence type="ECO:0000256" key="8">
    <source>
        <dbReference type="HAMAP-Rule" id="MF_01416"/>
    </source>
</evidence>
<dbReference type="NCBIfam" id="TIGR01145">
    <property type="entry name" value="ATP_synt_delta"/>
    <property type="match status" value="1"/>
</dbReference>